<protein>
    <submittedName>
        <fullName evidence="1">Uncharacterized protein</fullName>
    </submittedName>
</protein>
<dbReference type="RefSeq" id="WP_246908978.1">
    <property type="nucleotide sequence ID" value="NZ_JALJRB010000013.1"/>
</dbReference>
<dbReference type="Proteomes" id="UP001165427">
    <property type="component" value="Unassembled WGS sequence"/>
</dbReference>
<sequence>MKQVKNSDDARTAYKKRQDNIAEYIQRIQQKLAADAGQSNINWAHVGSLGHVEELLQQIDEFLG</sequence>
<keyword evidence="2" id="KW-1185">Reference proteome</keyword>
<proteinExistence type="predicted"/>
<dbReference type="EMBL" id="JALJRB010000013">
    <property type="protein sequence ID" value="MCJ8501406.1"/>
    <property type="molecule type" value="Genomic_DNA"/>
</dbReference>
<name>A0AA41ULE2_9BACT</name>
<accession>A0AA41ULE2</accession>
<evidence type="ECO:0000313" key="2">
    <source>
        <dbReference type="Proteomes" id="UP001165427"/>
    </source>
</evidence>
<comment type="caution">
    <text evidence="1">The sequence shown here is derived from an EMBL/GenBank/DDBJ whole genome shotgun (WGS) entry which is preliminary data.</text>
</comment>
<evidence type="ECO:0000313" key="1">
    <source>
        <dbReference type="EMBL" id="MCJ8501406.1"/>
    </source>
</evidence>
<organism evidence="1 2">
    <name type="scientific">Desulfatitalea alkaliphila</name>
    <dbReference type="NCBI Taxonomy" id="2929485"/>
    <lineage>
        <taxon>Bacteria</taxon>
        <taxon>Pseudomonadati</taxon>
        <taxon>Thermodesulfobacteriota</taxon>
        <taxon>Desulfobacteria</taxon>
        <taxon>Desulfobacterales</taxon>
        <taxon>Desulfosarcinaceae</taxon>
        <taxon>Desulfatitalea</taxon>
    </lineage>
</organism>
<gene>
    <name evidence="1" type="ORF">MRX98_12545</name>
</gene>
<reference evidence="1" key="1">
    <citation type="submission" date="2022-04" db="EMBL/GenBank/DDBJ databases">
        <title>Desulfatitalea alkaliphila sp. nov., a novel anaerobic sulfate-reducing bacterium isolated from terrestrial mud volcano, Taman Peninsula, Russia.</title>
        <authorList>
            <person name="Khomyakova M.A."/>
            <person name="Merkel A.Y."/>
            <person name="Slobodkin A.I."/>
        </authorList>
    </citation>
    <scope>NUCLEOTIDE SEQUENCE</scope>
    <source>
        <strain evidence="1">M08but</strain>
    </source>
</reference>
<dbReference type="AlphaFoldDB" id="A0AA41ULE2"/>